<dbReference type="EMBL" id="LQZT01000001">
    <property type="protein sequence ID" value="OCW59242.1"/>
    <property type="molecule type" value="Genomic_DNA"/>
</dbReference>
<dbReference type="PIRSF" id="PIRSF029883">
    <property type="entry name" value="KdgF"/>
    <property type="match status" value="1"/>
</dbReference>
<accession>A0A1C1Z0H4</accession>
<evidence type="ECO:0000259" key="1">
    <source>
        <dbReference type="Pfam" id="PF07883"/>
    </source>
</evidence>
<protein>
    <submittedName>
        <fullName evidence="2">Cupin</fullName>
    </submittedName>
</protein>
<reference evidence="2 3" key="1">
    <citation type="submission" date="2015-12" db="EMBL/GenBank/DDBJ databases">
        <authorList>
            <person name="Shamseldin A."/>
            <person name="Moawad H."/>
            <person name="Abd El-Rahim W.M."/>
            <person name="Sadowsky M.J."/>
        </authorList>
    </citation>
    <scope>NUCLEOTIDE SEQUENCE [LARGE SCALE GENOMIC DNA]</scope>
    <source>
        <strain evidence="2 3">JC234</strain>
    </source>
</reference>
<dbReference type="STRING" id="1480615.AWJ14_09295"/>
<sequence length="108" mass="11818">MIKTFPEVPADPGVTRQVLSDSPELMVVAFRFREEGAEGRMHSHPHVQSTYVESGRFAFTVGDQSFEVMAGQSFVIPSGAVHGCRCLEPGTLIDTFAPRRDDFLTSGS</sequence>
<dbReference type="InterPro" id="IPR013096">
    <property type="entry name" value="Cupin_2"/>
</dbReference>
<gene>
    <name evidence="2" type="ORF">AWJ14_09295</name>
</gene>
<dbReference type="InterPro" id="IPR011051">
    <property type="entry name" value="RmlC_Cupin_sf"/>
</dbReference>
<feature type="domain" description="Cupin type-2" evidence="1">
    <location>
        <begin position="35"/>
        <end position="91"/>
    </location>
</feature>
<dbReference type="OrthoDB" id="9811153at2"/>
<evidence type="ECO:0000313" key="2">
    <source>
        <dbReference type="EMBL" id="OCW59242.1"/>
    </source>
</evidence>
<dbReference type="AlphaFoldDB" id="A0A1C1Z0H4"/>
<dbReference type="Gene3D" id="2.60.120.10">
    <property type="entry name" value="Jelly Rolls"/>
    <property type="match status" value="1"/>
</dbReference>
<evidence type="ECO:0000313" key="3">
    <source>
        <dbReference type="Proteomes" id="UP000094795"/>
    </source>
</evidence>
<dbReference type="PANTHER" id="PTHR40112">
    <property type="entry name" value="H2HPP ISOMERASE"/>
    <property type="match status" value="1"/>
</dbReference>
<name>A0A1C1Z0H4_9HYPH</name>
<dbReference type="PANTHER" id="PTHR40112:SF1">
    <property type="entry name" value="H2HPP ISOMERASE"/>
    <property type="match status" value="1"/>
</dbReference>
<proteinExistence type="predicted"/>
<dbReference type="InterPro" id="IPR025499">
    <property type="entry name" value="KdgF"/>
</dbReference>
<dbReference type="InterPro" id="IPR014710">
    <property type="entry name" value="RmlC-like_jellyroll"/>
</dbReference>
<dbReference type="InterPro" id="IPR052535">
    <property type="entry name" value="Bacilysin_H2HPP_isomerase"/>
</dbReference>
<organism evidence="2 3">
    <name type="scientific">Hoeflea olei</name>
    <dbReference type="NCBI Taxonomy" id="1480615"/>
    <lineage>
        <taxon>Bacteria</taxon>
        <taxon>Pseudomonadati</taxon>
        <taxon>Pseudomonadota</taxon>
        <taxon>Alphaproteobacteria</taxon>
        <taxon>Hyphomicrobiales</taxon>
        <taxon>Rhizobiaceae</taxon>
        <taxon>Hoeflea</taxon>
    </lineage>
</organism>
<dbReference type="Proteomes" id="UP000094795">
    <property type="component" value="Unassembled WGS sequence"/>
</dbReference>
<dbReference type="CDD" id="cd02238">
    <property type="entry name" value="cupin_KdgF"/>
    <property type="match status" value="1"/>
</dbReference>
<keyword evidence="3" id="KW-1185">Reference proteome</keyword>
<dbReference type="Pfam" id="PF07883">
    <property type="entry name" value="Cupin_2"/>
    <property type="match status" value="1"/>
</dbReference>
<dbReference type="SUPFAM" id="SSF51182">
    <property type="entry name" value="RmlC-like cupins"/>
    <property type="match status" value="1"/>
</dbReference>
<comment type="caution">
    <text evidence="2">The sequence shown here is derived from an EMBL/GenBank/DDBJ whole genome shotgun (WGS) entry which is preliminary data.</text>
</comment>